<dbReference type="EMBL" id="AXCR01000014">
    <property type="protein sequence ID" value="KJR79807.1"/>
    <property type="molecule type" value="Genomic_DNA"/>
</dbReference>
<sequence length="90" mass="10392">MLREIDRCRQPLSTTTQLHSERTWRRWAPAIGGGAVVARPAGWKQRRMSHGGRTFGTVKWSGMLLQRTLCTKIQFPRASQYLHKKWSLGD</sequence>
<accession>A0A0F2LQK3</accession>
<evidence type="ECO:0000313" key="1">
    <source>
        <dbReference type="EMBL" id="KJR79807.1"/>
    </source>
</evidence>
<evidence type="ECO:0000313" key="2">
    <source>
        <dbReference type="Proteomes" id="UP000033710"/>
    </source>
</evidence>
<name>A0A0F2LQK3_SPOSC</name>
<dbReference type="RefSeq" id="XP_016582483.1">
    <property type="nucleotide sequence ID" value="XM_016727047.1"/>
</dbReference>
<proteinExistence type="predicted"/>
<dbReference type="AlphaFoldDB" id="A0A0F2LQK3"/>
<dbReference type="VEuPathDB" id="FungiDB:SPSK_00067"/>
<organism evidence="1 2">
    <name type="scientific">Sporothrix schenckii 1099-18</name>
    <dbReference type="NCBI Taxonomy" id="1397361"/>
    <lineage>
        <taxon>Eukaryota</taxon>
        <taxon>Fungi</taxon>
        <taxon>Dikarya</taxon>
        <taxon>Ascomycota</taxon>
        <taxon>Pezizomycotina</taxon>
        <taxon>Sordariomycetes</taxon>
        <taxon>Sordariomycetidae</taxon>
        <taxon>Ophiostomatales</taxon>
        <taxon>Ophiostomataceae</taxon>
        <taxon>Sporothrix</taxon>
    </lineage>
</organism>
<dbReference type="GeneID" id="27662324"/>
<reference evidence="1 2" key="2">
    <citation type="journal article" date="2015" name="Eukaryot. Cell">
        <title>Asexual propagation of a virulent clone complex in a human and feline outbreak of sporotrichosis.</title>
        <authorList>
            <person name="Teixeira Mde M."/>
            <person name="Rodrigues A.M."/>
            <person name="Tsui C.K."/>
            <person name="de Almeida L.G."/>
            <person name="Van Diepeningen A.D."/>
            <person name="van den Ende B.G."/>
            <person name="Fernandes G.F."/>
            <person name="Kano R."/>
            <person name="Hamelin R.C."/>
            <person name="Lopes-Bezerra L.M."/>
            <person name="Vasconcelos A.T."/>
            <person name="de Hoog S."/>
            <person name="de Camargo Z.P."/>
            <person name="Felipe M.S."/>
        </authorList>
    </citation>
    <scope>NUCLEOTIDE SEQUENCE [LARGE SCALE GENOMIC DNA]</scope>
    <source>
        <strain evidence="1 2">1099-18</strain>
    </source>
</reference>
<comment type="caution">
    <text evidence="1">The sequence shown here is derived from an EMBL/GenBank/DDBJ whole genome shotgun (WGS) entry which is preliminary data.</text>
</comment>
<reference evidence="1 2" key="1">
    <citation type="journal article" date="2014" name="BMC Genomics">
        <title>Comparative genomics of the major fungal agents of human and animal Sporotrichosis: Sporothrix schenckii and Sporothrix brasiliensis.</title>
        <authorList>
            <person name="Teixeira M.M."/>
            <person name="de Almeida L.G."/>
            <person name="Kubitschek-Barreira P."/>
            <person name="Alves F.L."/>
            <person name="Kioshima E.S."/>
            <person name="Abadio A.K."/>
            <person name="Fernandes L."/>
            <person name="Derengowski L.S."/>
            <person name="Ferreira K.S."/>
            <person name="Souza R.C."/>
            <person name="Ruiz J.C."/>
            <person name="de Andrade N.C."/>
            <person name="Paes H.C."/>
            <person name="Nicola A.M."/>
            <person name="Albuquerque P."/>
            <person name="Gerber A.L."/>
            <person name="Martins V.P."/>
            <person name="Peconick L.D."/>
            <person name="Neto A.V."/>
            <person name="Chaucanez C.B."/>
            <person name="Silva P.A."/>
            <person name="Cunha O.L."/>
            <person name="de Oliveira F.F."/>
            <person name="dos Santos T.C."/>
            <person name="Barros A.L."/>
            <person name="Soares M.A."/>
            <person name="de Oliveira L.M."/>
            <person name="Marini M.M."/>
            <person name="Villalobos-Duno H."/>
            <person name="Cunha M.M."/>
            <person name="de Hoog S."/>
            <person name="da Silveira J.F."/>
            <person name="Henrissat B."/>
            <person name="Nino-Vega G.A."/>
            <person name="Cisalpino P.S."/>
            <person name="Mora-Montes H.M."/>
            <person name="Almeida S.R."/>
            <person name="Stajich J.E."/>
            <person name="Lopes-Bezerra L.M."/>
            <person name="Vasconcelos A.T."/>
            <person name="Felipe M.S."/>
        </authorList>
    </citation>
    <scope>NUCLEOTIDE SEQUENCE [LARGE SCALE GENOMIC DNA]</scope>
    <source>
        <strain evidence="1 2">1099-18</strain>
    </source>
</reference>
<protein>
    <submittedName>
        <fullName evidence="1">Uncharacterized protein</fullName>
    </submittedName>
</protein>
<dbReference type="KEGG" id="ssck:SPSK_00067"/>
<dbReference type="Proteomes" id="UP000033710">
    <property type="component" value="Unassembled WGS sequence"/>
</dbReference>
<gene>
    <name evidence="1" type="ORF">SPSK_00067</name>
</gene>